<gene>
    <name evidence="10" type="ORF">K340107D12_09780</name>
</gene>
<dbReference type="PANTHER" id="PTHR11963:SF23">
    <property type="entry name" value="CYTOSOL AMINOPEPTIDASE"/>
    <property type="match status" value="1"/>
</dbReference>
<evidence type="ECO:0000256" key="1">
    <source>
        <dbReference type="ARBA" id="ARBA00009528"/>
    </source>
</evidence>
<reference evidence="10 11" key="1">
    <citation type="submission" date="2024-04" db="EMBL/GenBank/DDBJ databases">
        <title>Defined microbial consortia suppress multidrug-resistant proinflammatory Enterobacteriaceae via ecological control.</title>
        <authorList>
            <person name="Furuichi M."/>
            <person name="Kawaguchi T."/>
            <person name="Pust M."/>
            <person name="Yasuma K."/>
            <person name="Plichta D."/>
            <person name="Hasegawa N."/>
            <person name="Ohya T."/>
            <person name="Bhattarai S."/>
            <person name="Sasajima S."/>
            <person name="Aoto Y."/>
            <person name="Tuganbaev T."/>
            <person name="Yaginuma M."/>
            <person name="Ueda M."/>
            <person name="Okahashi N."/>
            <person name="Amafuji K."/>
            <person name="Kiridooshi Y."/>
            <person name="Sugita K."/>
            <person name="Strazar M."/>
            <person name="Skelly A."/>
            <person name="Suda W."/>
            <person name="Hattori M."/>
            <person name="Nakamoto N."/>
            <person name="Caballero S."/>
            <person name="Norman J."/>
            <person name="Olle B."/>
            <person name="Tanoue T."/>
            <person name="Arita M."/>
            <person name="Bucci V."/>
            <person name="Atarashi K."/>
            <person name="Xavier R."/>
            <person name="Honda K."/>
        </authorList>
    </citation>
    <scope>NUCLEOTIDE SEQUENCE [LARGE SCALE GENOMIC DNA]</scope>
    <source>
        <strain evidence="11">k34-0107-D12</strain>
    </source>
</reference>
<comment type="function">
    <text evidence="6">Presumably involved in the processing and regular turnover of intracellular proteins. Catalyzes the removal of unsubstituted N-terminal amino acids from various peptides.</text>
</comment>
<dbReference type="RefSeq" id="WP_227211617.1">
    <property type="nucleotide sequence ID" value="NZ_BAABZQ010000001.1"/>
</dbReference>
<evidence type="ECO:0000256" key="6">
    <source>
        <dbReference type="ARBA" id="ARBA00049972"/>
    </source>
</evidence>
<evidence type="ECO:0000256" key="5">
    <source>
        <dbReference type="ARBA" id="ARBA00033172"/>
    </source>
</evidence>
<keyword evidence="4" id="KW-0378">Hydrolase</keyword>
<dbReference type="PROSITE" id="PS00631">
    <property type="entry name" value="CYTOSOL_AP"/>
    <property type="match status" value="1"/>
</dbReference>
<dbReference type="PRINTS" id="PR00481">
    <property type="entry name" value="LAMNOPPTDASE"/>
</dbReference>
<evidence type="ECO:0000313" key="10">
    <source>
        <dbReference type="EMBL" id="GAA6498162.1"/>
    </source>
</evidence>
<dbReference type="Gene3D" id="3.40.630.10">
    <property type="entry name" value="Zn peptidases"/>
    <property type="match status" value="1"/>
</dbReference>
<accession>A0ABQ0BNP8</accession>
<proteinExistence type="inferred from homology"/>
<protein>
    <recommendedName>
        <fullName evidence="7">Probable cytosol aminopeptidase</fullName>
    </recommendedName>
    <alternativeName>
        <fullName evidence="8">Leucine aminopeptidase</fullName>
    </alternativeName>
    <alternativeName>
        <fullName evidence="5">Leucyl aminopeptidase</fullName>
    </alternativeName>
</protein>
<sequence>MKIILKHPSETVPGNHDSSVFTEVIPESMDARRLAEQFCRLGRQRKGCFLIRLDIDSAAFYRLKAEEQRQMVRLLVRSMYQGAYRFRKEGLKELQKGDVFGMRESLADFGSAVFYLESSAAEDSGFIRAVRYGELEGRCIAYARSLGNLPANYLGAEEFSAYTEKLAAKLGATCRILDGMELKRQGFGGILAVNQGSAREAKLAVLTRECVPEQPFTALVGKGVLFDSGGYHLKSAEAMEGMKFDMCGAANVLEAFEILVREETKENIMAVLPLAENAIGPKACRMGDVITMLDGTTVEVCNTDAEGRLILADALVYAQRQGAQRIVDLATLTYSCHNALGDRMTGMFSNDDFMSSSFICAAREAGELVWRLPLDSHYRELLARSSTADLANYAPGKGAGASVAACFLESFIREGVKWVHLDAVGPSVMRGKDERLAEGATGANIASIVTFLEKGNRDDGLSI</sequence>
<evidence type="ECO:0000256" key="8">
    <source>
        <dbReference type="ARBA" id="ARBA00050061"/>
    </source>
</evidence>
<keyword evidence="2" id="KW-0031">Aminopeptidase</keyword>
<dbReference type="PANTHER" id="PTHR11963">
    <property type="entry name" value="LEUCINE AMINOPEPTIDASE-RELATED"/>
    <property type="match status" value="1"/>
</dbReference>
<evidence type="ECO:0000313" key="11">
    <source>
        <dbReference type="Proteomes" id="UP001600941"/>
    </source>
</evidence>
<dbReference type="InterPro" id="IPR011356">
    <property type="entry name" value="Leucine_aapep/pepB"/>
</dbReference>
<dbReference type="InterPro" id="IPR000819">
    <property type="entry name" value="Peptidase_M17_C"/>
</dbReference>
<evidence type="ECO:0000256" key="3">
    <source>
        <dbReference type="ARBA" id="ARBA00022670"/>
    </source>
</evidence>
<evidence type="ECO:0000256" key="4">
    <source>
        <dbReference type="ARBA" id="ARBA00022801"/>
    </source>
</evidence>
<evidence type="ECO:0000259" key="9">
    <source>
        <dbReference type="PROSITE" id="PS00631"/>
    </source>
</evidence>
<dbReference type="EMBL" id="BAABZQ010000001">
    <property type="protein sequence ID" value="GAA6498162.1"/>
    <property type="molecule type" value="Genomic_DNA"/>
</dbReference>
<keyword evidence="3" id="KW-0645">Protease</keyword>
<name>A0ABQ0BNP8_9FIRM</name>
<evidence type="ECO:0000256" key="7">
    <source>
        <dbReference type="ARBA" id="ARBA00050021"/>
    </source>
</evidence>
<feature type="domain" description="Cytosol aminopeptidase" evidence="9">
    <location>
        <begin position="302"/>
        <end position="309"/>
    </location>
</feature>
<dbReference type="SUPFAM" id="SSF53187">
    <property type="entry name" value="Zn-dependent exopeptidases"/>
    <property type="match status" value="1"/>
</dbReference>
<dbReference type="Pfam" id="PF00883">
    <property type="entry name" value="Peptidase_M17"/>
    <property type="match status" value="1"/>
</dbReference>
<dbReference type="CDD" id="cd00433">
    <property type="entry name" value="Peptidase_M17"/>
    <property type="match status" value="1"/>
</dbReference>
<evidence type="ECO:0000256" key="2">
    <source>
        <dbReference type="ARBA" id="ARBA00022438"/>
    </source>
</evidence>
<dbReference type="Proteomes" id="UP001600941">
    <property type="component" value="Unassembled WGS sequence"/>
</dbReference>
<comment type="similarity">
    <text evidence="1">Belongs to the peptidase M17 family.</text>
</comment>
<comment type="caution">
    <text evidence="10">The sequence shown here is derived from an EMBL/GenBank/DDBJ whole genome shotgun (WGS) entry which is preliminary data.</text>
</comment>
<keyword evidence="11" id="KW-1185">Reference proteome</keyword>
<organism evidence="10 11">
    <name type="scientific">Blautia parvula</name>
    <dbReference type="NCBI Taxonomy" id="2877527"/>
    <lineage>
        <taxon>Bacteria</taxon>
        <taxon>Bacillati</taxon>
        <taxon>Bacillota</taxon>
        <taxon>Clostridia</taxon>
        <taxon>Lachnospirales</taxon>
        <taxon>Lachnospiraceae</taxon>
        <taxon>Blautia</taxon>
    </lineage>
</organism>